<keyword evidence="3" id="KW-1185">Reference proteome</keyword>
<dbReference type="GO" id="GO:0003700">
    <property type="term" value="F:DNA-binding transcription factor activity"/>
    <property type="evidence" value="ECO:0007669"/>
    <property type="project" value="InterPro"/>
</dbReference>
<evidence type="ECO:0000313" key="3">
    <source>
        <dbReference type="Proteomes" id="UP001220509"/>
    </source>
</evidence>
<evidence type="ECO:0000259" key="1">
    <source>
        <dbReference type="Pfam" id="PF12645"/>
    </source>
</evidence>
<dbReference type="KEGG" id="pka:PQ456_21175"/>
<gene>
    <name evidence="2" type="ORF">PQ456_21175</name>
</gene>
<evidence type="ECO:0000313" key="2">
    <source>
        <dbReference type="EMBL" id="WCT55626.1"/>
    </source>
</evidence>
<organism evidence="2 3">
    <name type="scientific">Paenibacillus kyungheensis</name>
    <dbReference type="NCBI Taxonomy" id="1452732"/>
    <lineage>
        <taxon>Bacteria</taxon>
        <taxon>Bacillati</taxon>
        <taxon>Bacillota</taxon>
        <taxon>Bacilli</taxon>
        <taxon>Bacillales</taxon>
        <taxon>Paenibacillaceae</taxon>
        <taxon>Paenibacillus</taxon>
    </lineage>
</organism>
<dbReference type="RefSeq" id="WP_273613986.1">
    <property type="nucleotide sequence ID" value="NZ_CP117416.1"/>
</dbReference>
<dbReference type="Gene3D" id="1.10.1740.10">
    <property type="match status" value="1"/>
</dbReference>
<dbReference type="GO" id="GO:0006352">
    <property type="term" value="P:DNA-templated transcription initiation"/>
    <property type="evidence" value="ECO:0007669"/>
    <property type="project" value="InterPro"/>
</dbReference>
<protein>
    <submittedName>
        <fullName evidence="2">Helix-turn-helix domain-containing protein</fullName>
    </submittedName>
</protein>
<dbReference type="InterPro" id="IPR013325">
    <property type="entry name" value="RNA_pol_sigma_r2"/>
</dbReference>
<dbReference type="EMBL" id="CP117416">
    <property type="protein sequence ID" value="WCT55626.1"/>
    <property type="molecule type" value="Genomic_DNA"/>
</dbReference>
<reference evidence="2 3" key="1">
    <citation type="submission" date="2023-02" db="EMBL/GenBank/DDBJ databases">
        <title>Genome sequence of Paenibacillus kyungheensis KACC 18744.</title>
        <authorList>
            <person name="Kim S."/>
            <person name="Heo J."/>
            <person name="Kwon S.-W."/>
        </authorList>
    </citation>
    <scope>NUCLEOTIDE SEQUENCE [LARGE SCALE GENOMIC DNA]</scope>
    <source>
        <strain evidence="2 3">KACC 18744</strain>
    </source>
</reference>
<dbReference type="SUPFAM" id="SSF88946">
    <property type="entry name" value="Sigma2 domain of RNA polymerase sigma factors"/>
    <property type="match status" value="1"/>
</dbReference>
<dbReference type="Pfam" id="PF12645">
    <property type="entry name" value="HTH_16"/>
    <property type="match status" value="1"/>
</dbReference>
<sequence>MAHALLSLIQKAKNEDEEAILFLINKFSPKIMRSLQQTTYQEQEDLRQEIHLKIIEAVRKYDLEQIPDIWNFINPDDFSARKMSS</sequence>
<dbReference type="InterPro" id="IPR024760">
    <property type="entry name" value="HTH_dom_conjug_TS-like"/>
</dbReference>
<proteinExistence type="predicted"/>
<dbReference type="AlphaFoldDB" id="A0AAX3M258"/>
<feature type="domain" description="Helix-turn-helix conjugative transposon-like" evidence="1">
    <location>
        <begin position="7"/>
        <end position="62"/>
    </location>
</feature>
<accession>A0AAX3M258</accession>
<dbReference type="Proteomes" id="UP001220509">
    <property type="component" value="Chromosome"/>
</dbReference>
<name>A0AAX3M258_9BACL</name>